<dbReference type="OrthoDB" id="373498at2759"/>
<keyword evidence="2" id="KW-1185">Reference proteome</keyword>
<dbReference type="AlphaFoldDB" id="A0A0L0GDU8"/>
<dbReference type="Proteomes" id="UP000054560">
    <property type="component" value="Unassembled WGS sequence"/>
</dbReference>
<dbReference type="Pfam" id="PF04252">
    <property type="entry name" value="SFM1-like"/>
    <property type="match status" value="1"/>
</dbReference>
<dbReference type="InterPro" id="IPR007364">
    <property type="entry name" value="SFM1-like"/>
</dbReference>
<organism evidence="1 2">
    <name type="scientific">Sphaeroforma arctica JP610</name>
    <dbReference type="NCBI Taxonomy" id="667725"/>
    <lineage>
        <taxon>Eukaryota</taxon>
        <taxon>Ichthyosporea</taxon>
        <taxon>Ichthyophonida</taxon>
        <taxon>Sphaeroforma</taxon>
    </lineage>
</organism>
<accession>A0A0L0GDU8</accession>
<name>A0A0L0GDU8_9EUKA</name>
<evidence type="ECO:0000313" key="2">
    <source>
        <dbReference type="Proteomes" id="UP000054560"/>
    </source>
</evidence>
<protein>
    <recommendedName>
        <fullName evidence="3">SAM-dependent RNA methyltransferase</fullName>
    </recommendedName>
</protein>
<dbReference type="eggNOG" id="ENOG502RXXJ">
    <property type="taxonomic scope" value="Eukaryota"/>
</dbReference>
<dbReference type="RefSeq" id="XP_014161082.1">
    <property type="nucleotide sequence ID" value="XM_014305607.1"/>
</dbReference>
<dbReference type="GO" id="GO:0035241">
    <property type="term" value="F:protein-arginine omega-N monomethyltransferase activity"/>
    <property type="evidence" value="ECO:0007669"/>
    <property type="project" value="TreeGrafter"/>
</dbReference>
<reference evidence="1 2" key="1">
    <citation type="submission" date="2011-02" db="EMBL/GenBank/DDBJ databases">
        <title>The Genome Sequence of Sphaeroforma arctica JP610.</title>
        <authorList>
            <consortium name="The Broad Institute Genome Sequencing Platform"/>
            <person name="Russ C."/>
            <person name="Cuomo C."/>
            <person name="Young S.K."/>
            <person name="Zeng Q."/>
            <person name="Gargeya S."/>
            <person name="Alvarado L."/>
            <person name="Berlin A."/>
            <person name="Chapman S.B."/>
            <person name="Chen Z."/>
            <person name="Freedman E."/>
            <person name="Gellesch M."/>
            <person name="Goldberg J."/>
            <person name="Griggs A."/>
            <person name="Gujja S."/>
            <person name="Heilman E."/>
            <person name="Heiman D."/>
            <person name="Howarth C."/>
            <person name="Mehta T."/>
            <person name="Neiman D."/>
            <person name="Pearson M."/>
            <person name="Roberts A."/>
            <person name="Saif S."/>
            <person name="Shea T."/>
            <person name="Shenoy N."/>
            <person name="Sisk P."/>
            <person name="Stolte C."/>
            <person name="Sykes S."/>
            <person name="White J."/>
            <person name="Yandava C."/>
            <person name="Burger G."/>
            <person name="Gray M.W."/>
            <person name="Holland P.W.H."/>
            <person name="King N."/>
            <person name="Lang F.B.F."/>
            <person name="Roger A.J."/>
            <person name="Ruiz-Trillo I."/>
            <person name="Haas B."/>
            <person name="Nusbaum C."/>
            <person name="Birren B."/>
        </authorList>
    </citation>
    <scope>NUCLEOTIDE SEQUENCE [LARGE SCALE GENOMIC DNA]</scope>
    <source>
        <strain evidence="1 2">JP610</strain>
    </source>
</reference>
<proteinExistence type="predicted"/>
<sequence length="192" mass="21630">MKYIIEHLEQEVGKWCVCEYTHMAKCVGKDNLIISNVNKEDAAILPEGVKKVSERCNELGFDPSRVCLLDLRADKELSPEDLTEFDAVVFGGILGDHPPRDRTGCLRTHGFTTRVLGNRQMSTDTAVLVCKTILEDGKKLSEIEFIDDIELKTGEKDSTLLPYRYVATSEHKPLLADGLIEILRDDEENCLF</sequence>
<gene>
    <name evidence="1" type="ORF">SARC_00708</name>
</gene>
<dbReference type="CDD" id="cd18090">
    <property type="entry name" value="Arginine_MT_Sfm1"/>
    <property type="match status" value="1"/>
</dbReference>
<evidence type="ECO:0008006" key="3">
    <source>
        <dbReference type="Google" id="ProtNLM"/>
    </source>
</evidence>
<dbReference type="GeneID" id="25901212"/>
<dbReference type="EMBL" id="KQ241620">
    <property type="protein sequence ID" value="KNC87180.1"/>
    <property type="molecule type" value="Genomic_DNA"/>
</dbReference>
<evidence type="ECO:0000313" key="1">
    <source>
        <dbReference type="EMBL" id="KNC87180.1"/>
    </source>
</evidence>
<dbReference type="PANTHER" id="PTHR35517">
    <property type="entry name" value="PROTEIN ARGININE N-METHYLTRANSFERASE SFM1"/>
    <property type="match status" value="1"/>
</dbReference>
<dbReference type="PANTHER" id="PTHR35517:SF1">
    <property type="entry name" value="PROTEIN ARGININE N-METHYLTRANSFERASE SFM1"/>
    <property type="match status" value="1"/>
</dbReference>